<keyword evidence="3" id="KW-0808">Transferase</keyword>
<dbReference type="PIRSF" id="PIRSF000524">
    <property type="entry name" value="SPT"/>
    <property type="match status" value="1"/>
</dbReference>
<evidence type="ECO:0000313" key="14">
    <source>
        <dbReference type="Proteomes" id="UP000008631"/>
    </source>
</evidence>
<dbReference type="EC" id="2.6.1.37" evidence="6 8"/>
<dbReference type="STRING" id="575540.Isop_0932"/>
<keyword evidence="14" id="KW-1185">Reference proteome</keyword>
<feature type="modified residue" description="N6-(pyridoxal phosphate)lysine" evidence="10">
    <location>
        <position position="246"/>
    </location>
</feature>
<evidence type="ECO:0000256" key="5">
    <source>
        <dbReference type="ARBA" id="ARBA00023317"/>
    </source>
</evidence>
<dbReference type="Gene3D" id="3.90.1150.10">
    <property type="entry name" value="Aspartate Aminotransferase, domain 1"/>
    <property type="match status" value="1"/>
</dbReference>
<feature type="compositionally biased region" description="Low complexity" evidence="11">
    <location>
        <begin position="23"/>
        <end position="33"/>
    </location>
</feature>
<organism evidence="13 14">
    <name type="scientific">Isosphaera pallida (strain ATCC 43644 / DSM 9630 / IS1B)</name>
    <dbReference type="NCBI Taxonomy" id="575540"/>
    <lineage>
        <taxon>Bacteria</taxon>
        <taxon>Pseudomonadati</taxon>
        <taxon>Planctomycetota</taxon>
        <taxon>Planctomycetia</taxon>
        <taxon>Isosphaerales</taxon>
        <taxon>Isosphaeraceae</taxon>
        <taxon>Isosphaera</taxon>
    </lineage>
</organism>
<dbReference type="NCBIfam" id="NF010006">
    <property type="entry name" value="PRK13479.1"/>
    <property type="match status" value="1"/>
</dbReference>
<dbReference type="InterPro" id="IPR012703">
    <property type="entry name" value="NH2EtPonate_pyrv_transaminase"/>
</dbReference>
<protein>
    <recommendedName>
        <fullName evidence="6 8">2-aminoethylphosphonate--pyruvate transaminase</fullName>
        <ecNumber evidence="6 8">2.6.1.37</ecNumber>
    </recommendedName>
</protein>
<dbReference type="RefSeq" id="WP_013563810.1">
    <property type="nucleotide sequence ID" value="NC_014962.1"/>
</dbReference>
<keyword evidence="2" id="KW-0032">Aminotransferase</keyword>
<dbReference type="eggNOG" id="COG0075">
    <property type="taxonomic scope" value="Bacteria"/>
</dbReference>
<dbReference type="PANTHER" id="PTHR42778">
    <property type="entry name" value="2-AMINOETHYLPHOSPHONATE--PYRUVATE TRANSAMINASE"/>
    <property type="match status" value="1"/>
</dbReference>
<reference evidence="13 14" key="2">
    <citation type="journal article" date="2011" name="Stand. Genomic Sci.">
        <title>Complete genome sequence of Isosphaera pallida type strain (IS1B).</title>
        <authorList>
            <consortium name="US DOE Joint Genome Institute (JGI-PGF)"/>
            <person name="Goker M."/>
            <person name="Cleland D."/>
            <person name="Saunders E."/>
            <person name="Lapidus A."/>
            <person name="Nolan M."/>
            <person name="Lucas S."/>
            <person name="Hammon N."/>
            <person name="Deshpande S."/>
            <person name="Cheng J.F."/>
            <person name="Tapia R."/>
            <person name="Han C."/>
            <person name="Goodwin L."/>
            <person name="Pitluck S."/>
            <person name="Liolios K."/>
            <person name="Pagani I."/>
            <person name="Ivanova N."/>
            <person name="Mavromatis K."/>
            <person name="Pati A."/>
            <person name="Chen A."/>
            <person name="Palaniappan K."/>
            <person name="Land M."/>
            <person name="Hauser L."/>
            <person name="Chang Y.J."/>
            <person name="Jeffries C.D."/>
            <person name="Detter J.C."/>
            <person name="Beck B."/>
            <person name="Woyke T."/>
            <person name="Bristow J."/>
            <person name="Eisen J.A."/>
            <person name="Markowitz V."/>
            <person name="Hugenholtz P."/>
            <person name="Kyrpides N.C."/>
            <person name="Klenk H.P."/>
        </authorList>
    </citation>
    <scope>NUCLEOTIDE SEQUENCE [LARGE SCALE GENOMIC DNA]</scope>
    <source>
        <strain evidence="14">ATCC 43644 / DSM 9630 / IS1B</strain>
    </source>
</reference>
<dbReference type="NCBIfam" id="TIGR02326">
    <property type="entry name" value="transamin_PhnW"/>
    <property type="match status" value="1"/>
</dbReference>
<dbReference type="NCBIfam" id="TIGR03301">
    <property type="entry name" value="PhnW-AepZ"/>
    <property type="match status" value="1"/>
</dbReference>
<proteinExistence type="inferred from homology"/>
<evidence type="ECO:0000256" key="7">
    <source>
        <dbReference type="ARBA" id="ARBA00049460"/>
    </source>
</evidence>
<comment type="cofactor">
    <cofactor evidence="1 10">
        <name>pyridoxal 5'-phosphate</name>
        <dbReference type="ChEBI" id="CHEBI:597326"/>
    </cofactor>
</comment>
<feature type="compositionally biased region" description="Polar residues" evidence="11">
    <location>
        <begin position="1"/>
        <end position="15"/>
    </location>
</feature>
<dbReference type="HAMAP" id="MF_01376">
    <property type="entry name" value="PhnW_aminotrans_5"/>
    <property type="match status" value="1"/>
</dbReference>
<dbReference type="Pfam" id="PF00266">
    <property type="entry name" value="Aminotran_5"/>
    <property type="match status" value="1"/>
</dbReference>
<reference key="1">
    <citation type="submission" date="2010-11" db="EMBL/GenBank/DDBJ databases">
        <title>The complete sequence of chromosome of Isophaera pallida ATCC 43644.</title>
        <authorList>
            <consortium name="US DOE Joint Genome Institute (JGI-PGF)"/>
            <person name="Lucas S."/>
            <person name="Copeland A."/>
            <person name="Lapidus A."/>
            <person name="Bruce D."/>
            <person name="Goodwin L."/>
            <person name="Pitluck S."/>
            <person name="Kyrpides N."/>
            <person name="Mavromatis K."/>
            <person name="Pagani I."/>
            <person name="Ivanova N."/>
            <person name="Saunders E."/>
            <person name="Brettin T."/>
            <person name="Detter J.C."/>
            <person name="Han C."/>
            <person name="Tapia R."/>
            <person name="Land M."/>
            <person name="Hauser L."/>
            <person name="Markowitz V."/>
            <person name="Cheng J.-F."/>
            <person name="Hugenholtz P."/>
            <person name="Woyke T."/>
            <person name="Wu D."/>
            <person name="Eisen J.A."/>
        </authorList>
    </citation>
    <scope>NUCLEOTIDE SEQUENCE</scope>
    <source>
        <strain>ATCC 43644</strain>
    </source>
</reference>
<evidence type="ECO:0000256" key="1">
    <source>
        <dbReference type="ARBA" id="ARBA00001933"/>
    </source>
</evidence>
<comment type="catalytic activity">
    <reaction evidence="7">
        <text>(2-aminoethyl)phosphonate + pyruvate = phosphonoacetaldehyde + L-alanine</text>
        <dbReference type="Rhea" id="RHEA:17021"/>
        <dbReference type="ChEBI" id="CHEBI:15361"/>
        <dbReference type="ChEBI" id="CHEBI:57418"/>
        <dbReference type="ChEBI" id="CHEBI:57972"/>
        <dbReference type="ChEBI" id="CHEBI:58383"/>
        <dbReference type="EC" id="2.6.1.37"/>
    </reaction>
</comment>
<dbReference type="InterPro" id="IPR000192">
    <property type="entry name" value="Aminotrans_V_dom"/>
</dbReference>
<evidence type="ECO:0000259" key="12">
    <source>
        <dbReference type="Pfam" id="PF00266"/>
    </source>
</evidence>
<dbReference type="Proteomes" id="UP000008631">
    <property type="component" value="Chromosome"/>
</dbReference>
<evidence type="ECO:0000256" key="3">
    <source>
        <dbReference type="ARBA" id="ARBA00022679"/>
    </source>
</evidence>
<dbReference type="KEGG" id="ipa:Isop_0932"/>
<evidence type="ECO:0000313" key="13">
    <source>
        <dbReference type="EMBL" id="ADV61521.1"/>
    </source>
</evidence>
<feature type="domain" description="Aminotransferase class V" evidence="12">
    <location>
        <begin position="79"/>
        <end position="345"/>
    </location>
</feature>
<evidence type="ECO:0000256" key="10">
    <source>
        <dbReference type="PIRSR" id="PIRSR000524-50"/>
    </source>
</evidence>
<feature type="binding site" evidence="9">
    <location>
        <position position="391"/>
    </location>
    <ligand>
        <name>substrate</name>
    </ligand>
</feature>
<name>E8R317_ISOPI</name>
<keyword evidence="4 10" id="KW-0663">Pyridoxal phosphate</keyword>
<accession>E8R317</accession>
<sequence length="430" mass="46136">MNQPSLPGLATTTAPTRLDREPPSSNAPSAESSRQAPYKTMTSLAGGVGIHPPPARDKILHTPGPLTTSATVKQAMLHDMGSRDEEFLKIVAEVRDGLLEVAGVGRDTHTVVLMQGAGTFALESVITSTTALGDKVVIAVNGAYGRRLVDIARTQGLRVVALEFEETEAVDPNQVMLELNHHPDAVLFGIVHCETSTGLLNPFEPIAQALKNRPTRFLLDSMSGFGALAVDLNATGIDFLVTSPNKCLEGVPGFGVVVARREAIESCKAHARSLSLDLHAQWRGLETDGQFRFTPPTHAILALRQALVELQLEGGVAGRLRRYLLNHRVLVEGMAALGFHPILNPSIQAPIITAFPEPAHPAFDFAQFAAMLSRRGHVIYPGKLTQRACFRIGNIGRLFPADLRALVYAIEEVLTTLGVPVPIPAAVDPS</sequence>
<evidence type="ECO:0000256" key="4">
    <source>
        <dbReference type="ARBA" id="ARBA00022898"/>
    </source>
</evidence>
<evidence type="ECO:0000256" key="11">
    <source>
        <dbReference type="SAM" id="MobiDB-lite"/>
    </source>
</evidence>
<dbReference type="GO" id="GO:0047304">
    <property type="term" value="F:2-aminoethylphosphonate-pyruvate transaminase activity"/>
    <property type="evidence" value="ECO:0007669"/>
    <property type="project" value="UniProtKB-UniRule"/>
</dbReference>
<feature type="region of interest" description="Disordered" evidence="11">
    <location>
        <begin position="1"/>
        <end position="37"/>
    </location>
</feature>
<dbReference type="AlphaFoldDB" id="E8R317"/>
<dbReference type="InParanoid" id="E8R317"/>
<dbReference type="InterPro" id="IPR015424">
    <property type="entry name" value="PyrdxlP-dep_Trfase"/>
</dbReference>
<dbReference type="GO" id="GO:0019700">
    <property type="term" value="P:organic phosphonate catabolic process"/>
    <property type="evidence" value="ECO:0007669"/>
    <property type="project" value="UniProtKB-UniRule"/>
</dbReference>
<dbReference type="InterPro" id="IPR015421">
    <property type="entry name" value="PyrdxlP-dep_Trfase_major"/>
</dbReference>
<gene>
    <name evidence="13" type="ordered locus">Isop_0932</name>
</gene>
<evidence type="ECO:0000256" key="2">
    <source>
        <dbReference type="ARBA" id="ARBA00022576"/>
    </source>
</evidence>
<evidence type="ECO:0000256" key="8">
    <source>
        <dbReference type="NCBIfam" id="TIGR02326"/>
    </source>
</evidence>
<dbReference type="HOGENOM" id="CLU_027686_3_1_0"/>
<dbReference type="InterPro" id="IPR015422">
    <property type="entry name" value="PyrdxlP-dep_Trfase_small"/>
</dbReference>
<dbReference type="SUPFAM" id="SSF53383">
    <property type="entry name" value="PLP-dependent transferases"/>
    <property type="match status" value="1"/>
</dbReference>
<evidence type="ECO:0000256" key="9">
    <source>
        <dbReference type="PIRSR" id="PIRSR000524-1"/>
    </source>
</evidence>
<dbReference type="Gene3D" id="3.40.640.10">
    <property type="entry name" value="Type I PLP-dependent aspartate aminotransferase-like (Major domain)"/>
    <property type="match status" value="1"/>
</dbReference>
<dbReference type="PANTHER" id="PTHR42778:SF1">
    <property type="entry name" value="2-AMINOETHYLPHOSPHONATE--PYRUVATE TRANSAMINASE"/>
    <property type="match status" value="1"/>
</dbReference>
<dbReference type="InterPro" id="IPR024169">
    <property type="entry name" value="SP_NH2Trfase/AEP_transaminase"/>
</dbReference>
<evidence type="ECO:0000256" key="6">
    <source>
        <dbReference type="ARBA" id="ARBA00044521"/>
    </source>
</evidence>
<keyword evidence="5" id="KW-0670">Pyruvate</keyword>
<dbReference type="EMBL" id="CP002353">
    <property type="protein sequence ID" value="ADV61521.1"/>
    <property type="molecule type" value="Genomic_DNA"/>
</dbReference>